<dbReference type="RefSeq" id="WP_357365772.1">
    <property type="nucleotide sequence ID" value="NZ_CP109527.1"/>
</dbReference>
<dbReference type="InterPro" id="IPR001242">
    <property type="entry name" value="Condensation_dom"/>
</dbReference>
<dbReference type="SUPFAM" id="SSF52777">
    <property type="entry name" value="CoA-dependent acyltransferases"/>
    <property type="match status" value="2"/>
</dbReference>
<sequence>MTTPRPGRLPAAAKRFLMWDKSPAAFGITMPIPVPTAMGPDDARGLINALMDTHETLRSRYTYGPTAAWEILPASGGDVDDTRIDVRTVDISEVAAAEFGDLIARETAVNEGRLGLESGRVVTAALCTRPAHGNILLLTVHHVACDAVALWIVWGDAASYVSQWESGADDIALEPESTTTSEWATFLEEYSRTRLDELDYWFSTSDPEPSRISRPDTPEPVYIDAMIDGALADRLFEELPAAFDSTYTRVMLIAFGLAVEDVLGVPRPIQVQKHGRYARLRPGTDLGRTVGWLSDDYPWLPATLAGSHAARMRHAMDRYPQAPEDFLLLRWYNPDLTEKFSSFNNPKFYFNFVGELGGYVPTARSRDMARLGTFDLAMLLGGYRQDGVQRVHYSVHSPAGGLGADQANEIVRQWLSILETVETGIGSAHAAQTNPSL</sequence>
<feature type="domain" description="Condensation" evidence="1">
    <location>
        <begin position="47"/>
        <end position="265"/>
    </location>
</feature>
<name>A0ABZ1N023_9NOCA</name>
<keyword evidence="3" id="KW-1185">Reference proteome</keyword>
<dbReference type="Gene3D" id="3.30.559.30">
    <property type="entry name" value="Nonribosomal peptide synthetase, condensation domain"/>
    <property type="match status" value="1"/>
</dbReference>
<dbReference type="EMBL" id="CP109527">
    <property type="protein sequence ID" value="WTY33259.1"/>
    <property type="molecule type" value="Genomic_DNA"/>
</dbReference>
<gene>
    <name evidence="2" type="ORF">OG308_18080</name>
</gene>
<dbReference type="InterPro" id="IPR023213">
    <property type="entry name" value="CAT-like_dom_sf"/>
</dbReference>
<evidence type="ECO:0000313" key="2">
    <source>
        <dbReference type="EMBL" id="WTY33259.1"/>
    </source>
</evidence>
<dbReference type="Pfam" id="PF00668">
    <property type="entry name" value="Condensation"/>
    <property type="match status" value="1"/>
</dbReference>
<evidence type="ECO:0000313" key="3">
    <source>
        <dbReference type="Proteomes" id="UP001621418"/>
    </source>
</evidence>
<protein>
    <submittedName>
        <fullName evidence="2">Condensation domain-containing protein</fullName>
    </submittedName>
</protein>
<accession>A0ABZ1N023</accession>
<dbReference type="Proteomes" id="UP001621418">
    <property type="component" value="Chromosome"/>
</dbReference>
<evidence type="ECO:0000259" key="1">
    <source>
        <dbReference type="Pfam" id="PF00668"/>
    </source>
</evidence>
<organism evidence="2 3">
    <name type="scientific">Nocardia salmonicida</name>
    <dbReference type="NCBI Taxonomy" id="53431"/>
    <lineage>
        <taxon>Bacteria</taxon>
        <taxon>Bacillati</taxon>
        <taxon>Actinomycetota</taxon>
        <taxon>Actinomycetes</taxon>
        <taxon>Mycobacteriales</taxon>
        <taxon>Nocardiaceae</taxon>
        <taxon>Nocardia</taxon>
    </lineage>
</organism>
<dbReference type="Gene3D" id="3.30.559.10">
    <property type="entry name" value="Chloramphenicol acetyltransferase-like domain"/>
    <property type="match status" value="1"/>
</dbReference>
<proteinExistence type="predicted"/>
<reference evidence="2 3" key="1">
    <citation type="submission" date="2022-10" db="EMBL/GenBank/DDBJ databases">
        <title>The complete genomes of actinobacterial strains from the NBC collection.</title>
        <authorList>
            <person name="Joergensen T.S."/>
            <person name="Alvarez Arevalo M."/>
            <person name="Sterndorff E.B."/>
            <person name="Faurdal D."/>
            <person name="Vuksanovic O."/>
            <person name="Mourched A.-S."/>
            <person name="Charusanti P."/>
            <person name="Shaw S."/>
            <person name="Blin K."/>
            <person name="Weber T."/>
        </authorList>
    </citation>
    <scope>NUCLEOTIDE SEQUENCE [LARGE SCALE GENOMIC DNA]</scope>
    <source>
        <strain evidence="2 3">NBC_01413</strain>
    </source>
</reference>